<dbReference type="CDD" id="cd22343">
    <property type="entry name" value="PDDEXK_lambda_exonuclease-like"/>
    <property type="match status" value="1"/>
</dbReference>
<dbReference type="PANTHER" id="PTHR46609">
    <property type="entry name" value="EXONUCLEASE, PHAGE-TYPE/RECB, C-TERMINAL DOMAIN-CONTAINING PROTEIN"/>
    <property type="match status" value="1"/>
</dbReference>
<evidence type="ECO:0000259" key="2">
    <source>
        <dbReference type="PROSITE" id="PS50966"/>
    </source>
</evidence>
<dbReference type="PROSITE" id="PS50966">
    <property type="entry name" value="ZF_SWIM"/>
    <property type="match status" value="1"/>
</dbReference>
<evidence type="ECO:0000256" key="1">
    <source>
        <dbReference type="PROSITE-ProRule" id="PRU00325"/>
    </source>
</evidence>
<name>A0ABM5JP33_DIAVI</name>
<keyword evidence="1" id="KW-0479">Metal-binding</keyword>
<dbReference type="InterPro" id="IPR051703">
    <property type="entry name" value="NF-kappa-B_Signaling_Reg"/>
</dbReference>
<dbReference type="PANTHER" id="PTHR46609:SF8">
    <property type="entry name" value="YQAJ VIRAL RECOMBINASE DOMAIN-CONTAINING PROTEIN"/>
    <property type="match status" value="1"/>
</dbReference>
<dbReference type="Gene3D" id="3.90.320.10">
    <property type="match status" value="1"/>
</dbReference>
<feature type="domain" description="SWIM-type" evidence="2">
    <location>
        <begin position="79"/>
        <end position="109"/>
    </location>
</feature>
<dbReference type="Pfam" id="PF09588">
    <property type="entry name" value="YqaJ"/>
    <property type="match status" value="1"/>
</dbReference>
<evidence type="ECO:0000313" key="3">
    <source>
        <dbReference type="EnsemblMetazoa" id="XP_050499695.1"/>
    </source>
</evidence>
<dbReference type="RefSeq" id="XP_050499695.1">
    <property type="nucleotide sequence ID" value="XM_050643738.1"/>
</dbReference>
<protein>
    <recommendedName>
        <fullName evidence="2">SWIM-type domain-containing protein</fullName>
    </recommendedName>
</protein>
<dbReference type="SUPFAM" id="SSF52980">
    <property type="entry name" value="Restriction endonuclease-like"/>
    <property type="match status" value="1"/>
</dbReference>
<evidence type="ECO:0000313" key="4">
    <source>
        <dbReference type="Proteomes" id="UP001652700"/>
    </source>
</evidence>
<dbReference type="Proteomes" id="UP001652700">
    <property type="component" value="Unplaced"/>
</dbReference>
<keyword evidence="1" id="KW-0862">Zinc</keyword>
<dbReference type="InterPro" id="IPR007527">
    <property type="entry name" value="Znf_SWIM"/>
</dbReference>
<accession>A0ABM5JP33</accession>
<dbReference type="InterPro" id="IPR011604">
    <property type="entry name" value="PDDEXK-like_dom_sf"/>
</dbReference>
<sequence>MARLRLVEYLEYLGGTNTSRSVCEGEEVLNAGHVILCGKSNSSTSDKILIYALCLQTSALTSDPHKIRGELLQCNSEKGTIKIKSMFCSCKAGASGRCKHISAVLLNCTRVNLEELEVISQTDVKCVWSTQKHVTQEKYKPVPIKDMPCFKNKIEQCHLELDTNKLHNFFTGQLPQSALSKHNIGRREVADIIVDKKVGSDINNYYIQAILDNACQSIAMLEASIISICNENDCCKVLFSKLFNMTSDTIININQQSKEWHEQRKYRVTGSRIYELYTYSKSEWDNKATRYFYSKGFSNKFTKHGVKYEGDAKDAFVSQTSLQVVDCGMIVSHSNPWLGYSPDGVIFENNRPVALLEVKCLYQGATKNIKEVLSTTKFIEKIGNTYVLKRNHKYYGQVQLGMALLNVPTCYFGLYASFDKSMEIFKIEFNYTFSKQMLTVVKKIFFENMLHVVCKSNKL</sequence>
<reference evidence="3" key="1">
    <citation type="submission" date="2025-05" db="UniProtKB">
        <authorList>
            <consortium name="EnsemblMetazoa"/>
        </authorList>
    </citation>
    <scope>IDENTIFICATION</scope>
</reference>
<dbReference type="InterPro" id="IPR019080">
    <property type="entry name" value="YqaJ_viral_recombinase"/>
</dbReference>
<dbReference type="InterPro" id="IPR011335">
    <property type="entry name" value="Restrct_endonuc-II-like"/>
</dbReference>
<organism evidence="3 4">
    <name type="scientific">Diabrotica virgifera virgifera</name>
    <name type="common">western corn rootworm</name>
    <dbReference type="NCBI Taxonomy" id="50390"/>
    <lineage>
        <taxon>Eukaryota</taxon>
        <taxon>Metazoa</taxon>
        <taxon>Ecdysozoa</taxon>
        <taxon>Arthropoda</taxon>
        <taxon>Hexapoda</taxon>
        <taxon>Insecta</taxon>
        <taxon>Pterygota</taxon>
        <taxon>Neoptera</taxon>
        <taxon>Endopterygota</taxon>
        <taxon>Coleoptera</taxon>
        <taxon>Polyphaga</taxon>
        <taxon>Cucujiformia</taxon>
        <taxon>Chrysomeloidea</taxon>
        <taxon>Chrysomelidae</taxon>
        <taxon>Galerucinae</taxon>
        <taxon>Diabroticina</taxon>
        <taxon>Diabroticites</taxon>
        <taxon>Diabrotica</taxon>
    </lineage>
</organism>
<dbReference type="GeneID" id="126880075"/>
<keyword evidence="4" id="KW-1185">Reference proteome</keyword>
<proteinExistence type="predicted"/>
<keyword evidence="1" id="KW-0863">Zinc-finger</keyword>
<dbReference type="EnsemblMetazoa" id="XM_050643738.1">
    <property type="protein sequence ID" value="XP_050499695.1"/>
    <property type="gene ID" value="LOC126880075"/>
</dbReference>